<evidence type="ECO:0000256" key="2">
    <source>
        <dbReference type="ARBA" id="ARBA00018602"/>
    </source>
</evidence>
<evidence type="ECO:0000256" key="4">
    <source>
        <dbReference type="ARBA" id="ARBA00030285"/>
    </source>
</evidence>
<keyword evidence="9" id="KW-0548">Nucleotidyltransferase</keyword>
<feature type="compositionally biased region" description="Acidic residues" evidence="7">
    <location>
        <begin position="24"/>
        <end position="49"/>
    </location>
</feature>
<dbReference type="GO" id="GO:0003968">
    <property type="term" value="F:RNA-directed RNA polymerase activity"/>
    <property type="evidence" value="ECO:0007669"/>
    <property type="project" value="UniProtKB-KW"/>
</dbReference>
<dbReference type="EC" id="2.7.7.48" evidence="1"/>
<organism evidence="9">
    <name type="scientific">Aulacomnium heterostichum bunyavirus 2</name>
    <dbReference type="NCBI Taxonomy" id="2933071"/>
    <lineage>
        <taxon>Viruses</taxon>
        <taxon>Riboviria</taxon>
        <taxon>Orthornavirae</taxon>
        <taxon>Negarnaviricota</taxon>
        <taxon>Polyploviricotina</taxon>
        <taxon>Ellioviricetes</taxon>
        <taxon>Bunyavirales</taxon>
    </lineage>
</organism>
<evidence type="ECO:0000256" key="7">
    <source>
        <dbReference type="SAM" id="MobiDB-lite"/>
    </source>
</evidence>
<keyword evidence="9" id="KW-0696">RNA-directed RNA polymerase</keyword>
<sequence length="3045" mass="352120">MSFLGESSGTKHEDDDQQQLGEIVELEYSEGEGDEDGSCEESEWEEVSTEPEFEFDDEDEILANELEKKKFIFGDVSELDSETCICKAICDKNSALKIMSDMLNLTPNFENCNCIIDNIIRSHNMVFHDKGKPMSSYKVAFTDMFYRLRHELLFRTMCLALNIPTGHSDMPFSDLGIESNRTPDLIIVEGVVVKIVEVTAVSSIEKAAQNKGMDVLGFESKYKKEIDLLIDKGVTCIYMPLFFDMSNVDSPVNIEQLDTLIKNFNKNEPFIMLMKNFAKSMAILTNNLKQKLILPSAVLFSDVTPIKSKNESLSFLYKKSRLKPDRNHYKELVVSPYIYNKIINDKNRFFWMIDNNRFTDSQKVLFIINTVNHRVSLEQNANGATINYIREILINNNIIELLNFVKVKAGNVLLDSTKSDSGVKFFERVGEVKKEKQNEVIPLIVSHFEKEYRPVKFNMGKYKELIDKYTEINYHSVHYDRGYEDKIIDSIIKYDSNQGDDYGRDTNPGLLGNLKSNDVDIDEVMVPIRLNYIKSNRFDSGTMPIKLPKMKQPFILPIANLNSTSYCSLDNKNIGFLSKVKRLIEEKNPFTALIIENVMGDNYNMHTVSKLASETLNNLFKDRYDISNKLNILQRKLEKSCTSGTKQLSKTESPEYKTEYIELRDRYKSLTNEINTRKRTEGVGANISYIRLPCKNNKGHLRQLYDFEMRHFKDRKEQSTIEGVGIINNIESDYESDYNIFCNVSEILCDDRGPNPDKVLDKYVDDDATLLYDLKKEAIKKYDNLIEQVCRSYLGHAAALISRMAHSLMFYSQLPFSSDYIRVDNLGYKNVYLIVRGGKKIFKSKSSKLFRMLYPISEELLPWYRQGHKNLGSFTVLNINGEYFGLTPWSFLHESILTDCISFYSRITSFTFLNLNPSVDLKQQFCKVSINVLLSFHNRRQTEVMLANMRYILLSTLGDFTGVSQILPEFFDFNYDRFQLFIRNSLLINYPTYFKQLQGLKDSRSVGNKDINISDFVDSRLRNIFTRNIISSVEDLALMIYSTFLMTKAPYQKLAERARNLRGILEIHDQFEEQVGLQCTPEDQTNKLSVEMDQGLNKYTDDLFKCDFNFDPKFCALVGNFVDSIFINNNETESIETSWINIMNQPWDEMATSTGLRGDYDQVEDFWGQKGYFVVYKTLLSEPGFNDSLIKIFNSNIDDDTKRKIIRNMNELYKDKFMPDREFLIFHAVDKVQWRGGREIYVMDIETKTVQQPIEKFMGFLCKKLDNELISIPSDRRAQVIHHSIFEKDLPLKDMLTWYLTLDCSKWAPKSIFIKFVIMILNMSCIPNTFKTHFMNYIEKLYSKRIYFNKGEVETLSKNNKYKEVCNKFLKKDDKVNGYYLEMPYSWVMGIFNYTSSFMHAANQKYFSYILMKTSLISYKEETALVMFAHSDDSGGRLSVTSSMMAKRAIILYEIFLKSCNHLLSKKKSVVSRIYFEILSVIYLFKKLLALLPKFLGGLRFLPTDKGPAQDMLQSYSKSIEVMIAGSDFTISYLVMKIYSYLVWRFYYNKVPSVEDYRRPVQYLGLPDSHPLFVLLCGSDADILRLMRNGVDLSKIMTYVNTMSASMDGEGPIKPLKFEIKVKGIKRGFEEDIDTFREILDSWSIRNVNYHNTGLNALSFLRKLNDSGFVGSLVNESTVRRISRCYFLRTGDSAITRFRNVKLSVLMDSISLLQCYSSGEQTIRHVLKDIIGEDATRNIELEFEANKIGSERVIMLLKETLKSPLRIYKYLNMMGMKDRKILSTKRTLKPTQVQLVKSSRVFSANFDPACLVSYIKEENMRWALPNVKGLNTSNNEVKHFLNKLGFNFEEIDADMLLRVCRTYGRENTKNIYLYSRVPGEIRQIKTYSAFLTFLSVNSFHDQEILGLVLKMSDKEMGKEYIQPNLIEEVYTVNNIISISITLMEKCGVEFLKGLYFNELPEIDWVGGNITEFILHSKTLADLDVRYTLLTAQITYLEEKILGNEISAIMLEKSSYYTFLKSQKSRSGWYGKGEVFIKIDSNFYSFCLENSDITMLYSDKVGKLPQHHAEFILDVFEKIGLSIKSIKRPKYTNFNENHFGIDMANEISILPGREIEFGVPCIGLTNRNDFVDHLYNFEVELYKNDIMYIFSREGNEKFFKKIHLLPVKKTDLVATIKSIIRPKEFSDKMAELGVGDFDEFIFTEILTEYGKDLYLDFDEFIDNFAASRMYSILQEVHKTNISKIPKTIEFSPLPASEGSLVRILIDYSRNSKDKVMSVPVSLDANIMQLRSEYPEKMSTILGEKLGEYHKQIYSGVEQKEILDNYQIVSSETNINKKRLGLIRLMTYWGYGSLVNTIQEFTLSREDNNYKFFNTFNMMKTSPASYSDIFETVMPLINGVILRWRSMFNSLDYPIKWLSKLSDSIDAINNFMYSTVMCCYKYVSLGVRPTLYSMIYFNLLLGLMAEEDFVAELQSELSKSYILGSLPISWNNRFELIATLNSLKAVWCSNNKCDFEPSYNQKLQRYPNGIPHFKGLLRKFGVDTKGTDTYYNGFVNDNIISYILGMDNIFSDGVEYRLSNRISKLSDTEIEMCDYIKHPRPINDETLENDAWEDFNYECGMGDVDTDEIDILKEDLGDDIYKPPTTKKLKIKGKNIIMASISWIIYPNNSSNVGIISKIRQSGENIVIISDTYLFNFTRVFPNSGVRVVNLSKTLKERVKPFFAHYTLSKKLNNKTFISNLIKGTEYIYNDAEMRLIRDNWVRNSDGRICEPRDQGLENLLEVIVGEREMTSDSGVISTDKQEDNKELTDSLTEENVDKTHDFDEKMKMVNNVIEDLERKNTLSESGIKELKNKYLKKSIKDGLPISLILKSIINETDLLRLNDEILKNTSGISASDQMKMFLAPSYFSLGKGASRTDINPIKDKKLRSELNSLHGDLATMIGSNTLKLSFKFAKVVMANMKFWLMMVKNSKVKTDNKRFLLTLFTMICNNVTVSNEEDDDQMMQLILNKISIYISNDGEEKDDEDMFNLIFDIIPASRMKYRAQGS</sequence>
<accession>A0A9C7LLN4</accession>
<dbReference type="GO" id="GO:0039694">
    <property type="term" value="P:viral RNA genome replication"/>
    <property type="evidence" value="ECO:0007669"/>
    <property type="project" value="InterPro"/>
</dbReference>
<keyword evidence="3" id="KW-0808">Transferase</keyword>
<evidence type="ECO:0000259" key="8">
    <source>
        <dbReference type="PROSITE" id="PS50525"/>
    </source>
</evidence>
<dbReference type="PROSITE" id="PS50525">
    <property type="entry name" value="RDRP_SSRNA_NEG_SEG"/>
    <property type="match status" value="1"/>
</dbReference>
<evidence type="ECO:0000256" key="5">
    <source>
        <dbReference type="ARBA" id="ARBA00030436"/>
    </source>
</evidence>
<evidence type="ECO:0000256" key="3">
    <source>
        <dbReference type="ARBA" id="ARBA00022679"/>
    </source>
</evidence>
<feature type="region of interest" description="Disordered" evidence="7">
    <location>
        <begin position="1"/>
        <end position="49"/>
    </location>
</feature>
<gene>
    <name evidence="9" type="primary">RNA-dependent RNA polymerase</name>
</gene>
<evidence type="ECO:0000256" key="1">
    <source>
        <dbReference type="ARBA" id="ARBA00012494"/>
    </source>
</evidence>
<dbReference type="InterPro" id="IPR007099">
    <property type="entry name" value="RNA-dir_pol_NSvirus"/>
</dbReference>
<name>A0A9C7LLN4_9VIRU</name>
<proteinExistence type="predicted"/>
<feature type="domain" description="RdRp catalytic" evidence="8">
    <location>
        <begin position="1286"/>
        <end position="1470"/>
    </location>
</feature>
<dbReference type="EMBL" id="OX380417">
    <property type="protein sequence ID" value="CAI5383913.1"/>
    <property type="molecule type" value="Genomic_RNA"/>
</dbReference>
<evidence type="ECO:0000313" key="9">
    <source>
        <dbReference type="EMBL" id="CAI5383913.1"/>
    </source>
</evidence>
<reference evidence="9" key="1">
    <citation type="submission" date="2022-11" db="EMBL/GenBank/DDBJ databases">
        <authorList>
            <person name="Mifsud CO J."/>
            <person name="Holmes C E."/>
            <person name="Gallagher V R."/>
            <person name="Geoghegan L J."/>
        </authorList>
    </citation>
    <scope>NUCLEOTIDE SEQUENCE</scope>
</reference>
<protein>
    <recommendedName>
        <fullName evidence="2">RNA-directed RNA polymerase L</fullName>
        <ecNumber evidence="1">2.7.7.48</ecNumber>
    </recommendedName>
    <alternativeName>
        <fullName evidence="4">Large structural protein</fullName>
    </alternativeName>
    <alternativeName>
        <fullName evidence="6">Replicase</fullName>
    </alternativeName>
    <alternativeName>
        <fullName evidence="5">Transcriptase</fullName>
    </alternativeName>
</protein>
<evidence type="ECO:0000256" key="6">
    <source>
        <dbReference type="ARBA" id="ARBA00031012"/>
    </source>
</evidence>